<dbReference type="GO" id="GO:0070646">
    <property type="term" value="P:protein modification by small protein removal"/>
    <property type="evidence" value="ECO:0007669"/>
    <property type="project" value="TreeGrafter"/>
</dbReference>
<keyword evidence="5" id="KW-0812">Transmembrane</keyword>
<evidence type="ECO:0000256" key="1">
    <source>
        <dbReference type="ARBA" id="ARBA00008140"/>
    </source>
</evidence>
<reference evidence="7" key="1">
    <citation type="journal article" date="2012" name="Proc. Natl. Acad. Sci. U.S.A.">
        <title>Antigenic diversity is generated by distinct evolutionary mechanisms in African trypanosome species.</title>
        <authorList>
            <person name="Jackson A.P."/>
            <person name="Berry A."/>
            <person name="Aslett M."/>
            <person name="Allison H.C."/>
            <person name="Burton P."/>
            <person name="Vavrova-Anderson J."/>
            <person name="Brown R."/>
            <person name="Browne H."/>
            <person name="Corton N."/>
            <person name="Hauser H."/>
            <person name="Gamble J."/>
            <person name="Gilderthorp R."/>
            <person name="Marcello L."/>
            <person name="McQuillan J."/>
            <person name="Otto T.D."/>
            <person name="Quail M.A."/>
            <person name="Sanders M.J."/>
            <person name="van Tonder A."/>
            <person name="Ginger M.L."/>
            <person name="Field M.C."/>
            <person name="Barry J.D."/>
            <person name="Hertz-Fowler C."/>
            <person name="Berriman M."/>
        </authorList>
    </citation>
    <scope>NUCLEOTIDE SEQUENCE</scope>
    <source>
        <strain evidence="7">Y486</strain>
    </source>
</reference>
<keyword evidence="3" id="KW-0378">Hydrolase</keyword>
<dbReference type="VEuPathDB" id="TriTrypDB:TvY486_1115290"/>
<feature type="transmembrane region" description="Helical" evidence="5">
    <location>
        <begin position="470"/>
        <end position="493"/>
    </location>
</feature>
<dbReference type="GO" id="GO:0008233">
    <property type="term" value="F:peptidase activity"/>
    <property type="evidence" value="ECO:0007669"/>
    <property type="project" value="UniProtKB-KW"/>
</dbReference>
<dbReference type="GO" id="GO:0006508">
    <property type="term" value="P:proteolysis"/>
    <property type="evidence" value="ECO:0007669"/>
    <property type="project" value="UniProtKB-KW"/>
</dbReference>
<gene>
    <name evidence="7" type="ORF">TVY486_1115290</name>
</gene>
<dbReference type="EMBL" id="HE573027">
    <property type="protein sequence ID" value="CCC54045.1"/>
    <property type="molecule type" value="Genomic_DNA"/>
</dbReference>
<keyword evidence="5" id="KW-1133">Transmembrane helix</keyword>
<proteinExistence type="inferred from homology"/>
<feature type="domain" description="PPPDE" evidence="6">
    <location>
        <begin position="121"/>
        <end position="264"/>
    </location>
</feature>
<keyword evidence="5" id="KW-0472">Membrane</keyword>
<accession>G0U8W3</accession>
<dbReference type="InterPro" id="IPR008580">
    <property type="entry name" value="PPPDE_dom"/>
</dbReference>
<keyword evidence="2" id="KW-0645">Protease</keyword>
<dbReference type="PANTHER" id="PTHR12378">
    <property type="entry name" value="DESUMOYLATING ISOPEPTIDASE"/>
    <property type="match status" value="1"/>
</dbReference>
<sequence>MFKRVKPNEPTATDAQDSIRPVGSAPSPPPAKSNDQSVVARPPTAGSSMPTSAYHSLVGFISSHLDGSHDELRAGVGEAAEAQADSFPPLLPPENSRAGAVVSSCMSFVLSTVRRNPRLRFDVFIHIYPLDRGFVSRHSKDLIGVEVHGIHHSAVVCYGMEFFFEGGIGVTSKGCTRFGKEYQVVPVGSTAKQPSEFYEWLYKREGEMYEVWSYHVSKHNCHDFTIDAVTFLTGSADSVPSHLKSDVDTLVSTPVGAAARDIILHFIKGQQYMLVKVQRNQLRERQIGGMCARAFAKLVGLATVPPQCVVLFHMNNAKSSRRALLSITSYAEQLICRGVLNKASLEALRDILVIADGVESVDPSVVSEYIAAVSTVLVNTHRTLWGPVLNGLRVAVLNKMVLCACVFHPFLLGVIANGVRDFINMTADGKLALLRFLCNLASGMHGALALNCTRYADTWVSVAGLALMEYRHTAIVYAGAALTVNLALVFVLLTRPTLSEQVAKSVQHPSMRLVTVLLFFLGYWPKARVPEPVLNMMLLALHYLTNSCLPLQSVVKNHIFQLKTTELTARALTDETKMLVVLQQCFQVEWTHQSA</sequence>
<dbReference type="AlphaFoldDB" id="G0U8W3"/>
<evidence type="ECO:0000256" key="3">
    <source>
        <dbReference type="ARBA" id="ARBA00022801"/>
    </source>
</evidence>
<evidence type="ECO:0000259" key="6">
    <source>
        <dbReference type="PROSITE" id="PS51858"/>
    </source>
</evidence>
<comment type="similarity">
    <text evidence="1">Belongs to the DeSI family.</text>
</comment>
<dbReference type="Gene3D" id="3.90.1720.30">
    <property type="entry name" value="PPPDE domains"/>
    <property type="match status" value="1"/>
</dbReference>
<evidence type="ECO:0000256" key="2">
    <source>
        <dbReference type="ARBA" id="ARBA00022670"/>
    </source>
</evidence>
<protein>
    <recommendedName>
        <fullName evidence="6">PPPDE domain-containing protein</fullName>
    </recommendedName>
</protein>
<evidence type="ECO:0000256" key="4">
    <source>
        <dbReference type="SAM" id="MobiDB-lite"/>
    </source>
</evidence>
<name>G0U8W3_TRYVY</name>
<dbReference type="PROSITE" id="PS51858">
    <property type="entry name" value="PPPDE"/>
    <property type="match status" value="1"/>
</dbReference>
<organism evidence="7">
    <name type="scientific">Trypanosoma vivax (strain Y486)</name>
    <dbReference type="NCBI Taxonomy" id="1055687"/>
    <lineage>
        <taxon>Eukaryota</taxon>
        <taxon>Discoba</taxon>
        <taxon>Euglenozoa</taxon>
        <taxon>Kinetoplastea</taxon>
        <taxon>Metakinetoplastina</taxon>
        <taxon>Trypanosomatida</taxon>
        <taxon>Trypanosomatidae</taxon>
        <taxon>Trypanosoma</taxon>
        <taxon>Duttonella</taxon>
    </lineage>
</organism>
<feature type="region of interest" description="Disordered" evidence="4">
    <location>
        <begin position="1"/>
        <end position="50"/>
    </location>
</feature>
<dbReference type="PANTHER" id="PTHR12378:SF7">
    <property type="entry name" value="DESUMOYLATING ISOPEPTIDASE 1"/>
    <property type="match status" value="1"/>
</dbReference>
<dbReference type="InterPro" id="IPR042266">
    <property type="entry name" value="PPPDE_sf"/>
</dbReference>
<dbReference type="SMART" id="SM01179">
    <property type="entry name" value="DUF862"/>
    <property type="match status" value="1"/>
</dbReference>
<dbReference type="Pfam" id="PF05903">
    <property type="entry name" value="Peptidase_C97"/>
    <property type="match status" value="1"/>
</dbReference>
<evidence type="ECO:0000256" key="5">
    <source>
        <dbReference type="SAM" id="Phobius"/>
    </source>
</evidence>
<evidence type="ECO:0000313" key="7">
    <source>
        <dbReference type="EMBL" id="CCC54045.1"/>
    </source>
</evidence>